<evidence type="ECO:0000313" key="2">
    <source>
        <dbReference type="Proteomes" id="UP000288805"/>
    </source>
</evidence>
<dbReference type="AlphaFoldDB" id="A0A438EUX5"/>
<reference evidence="1 2" key="1">
    <citation type="journal article" date="2018" name="PLoS Genet.">
        <title>Population sequencing reveals clonal diversity and ancestral inbreeding in the grapevine cultivar Chardonnay.</title>
        <authorList>
            <person name="Roach M.J."/>
            <person name="Johnson D.L."/>
            <person name="Bohlmann J."/>
            <person name="van Vuuren H.J."/>
            <person name="Jones S.J."/>
            <person name="Pretorius I.S."/>
            <person name="Schmidt S.A."/>
            <person name="Borneman A.R."/>
        </authorList>
    </citation>
    <scope>NUCLEOTIDE SEQUENCE [LARGE SCALE GENOMIC DNA]</scope>
    <source>
        <strain evidence="2">cv. Chardonnay</strain>
        <tissue evidence="1">Leaf</tissue>
    </source>
</reference>
<evidence type="ECO:0000313" key="1">
    <source>
        <dbReference type="EMBL" id="RVW51517.1"/>
    </source>
</evidence>
<comment type="caution">
    <text evidence="1">The sequence shown here is derived from an EMBL/GenBank/DDBJ whole genome shotgun (WGS) entry which is preliminary data.</text>
</comment>
<sequence>MARHSAPRFSLRKKFLFALVFFFSVPTVVFLIKRAPSISCDRHSDAGVKRFEPLPQFGARSKPTLFHEVEASSSGFARALSFRANCVSQLMSVLSYVANSTEIFKKNTFREGLLTAIQVTSKDNRLLD</sequence>
<dbReference type="EMBL" id="QGNW01001179">
    <property type="protein sequence ID" value="RVW51517.1"/>
    <property type="molecule type" value="Genomic_DNA"/>
</dbReference>
<proteinExistence type="predicted"/>
<accession>A0A438EUX5</accession>
<dbReference type="Proteomes" id="UP000288805">
    <property type="component" value="Unassembled WGS sequence"/>
</dbReference>
<gene>
    <name evidence="1" type="ORF">CK203_066857</name>
</gene>
<protein>
    <submittedName>
        <fullName evidence="1">Uncharacterized protein</fullName>
    </submittedName>
</protein>
<name>A0A438EUX5_VITVI</name>
<organism evidence="1 2">
    <name type="scientific">Vitis vinifera</name>
    <name type="common">Grape</name>
    <dbReference type="NCBI Taxonomy" id="29760"/>
    <lineage>
        <taxon>Eukaryota</taxon>
        <taxon>Viridiplantae</taxon>
        <taxon>Streptophyta</taxon>
        <taxon>Embryophyta</taxon>
        <taxon>Tracheophyta</taxon>
        <taxon>Spermatophyta</taxon>
        <taxon>Magnoliopsida</taxon>
        <taxon>eudicotyledons</taxon>
        <taxon>Gunneridae</taxon>
        <taxon>Pentapetalae</taxon>
        <taxon>rosids</taxon>
        <taxon>Vitales</taxon>
        <taxon>Vitaceae</taxon>
        <taxon>Viteae</taxon>
        <taxon>Vitis</taxon>
    </lineage>
</organism>